<evidence type="ECO:0000313" key="2">
    <source>
        <dbReference type="EMBL" id="RYR31344.1"/>
    </source>
</evidence>
<dbReference type="InterPro" id="IPR020810">
    <property type="entry name" value="Enolase_C"/>
</dbReference>
<sequence length="230" mass="25186">MLINTTLRINRHKLVGDDLLMSNAKRIEKAVLGYVCNALLLKKLRMLTCNHLVSPDRYNDRVEEHLRITGFYHVSQIGIVQYQKALFSLPLFLGSSPLQDHSLAASVQFNPVPAVESALVPRLLQAACACRSSSAQLVFAIASLQLVESSDSSRCHSSAARLFCVTATPSSRLCRSLLLRAASQSEILCAPSALRPPNRALDEPPRCFLCIGIDPRPVVRASPGPETRLS</sequence>
<reference evidence="2 3" key="1">
    <citation type="submission" date="2019-01" db="EMBL/GenBank/DDBJ databases">
        <title>Sequencing of cultivated peanut Arachis hypogaea provides insights into genome evolution and oil improvement.</title>
        <authorList>
            <person name="Chen X."/>
        </authorList>
    </citation>
    <scope>NUCLEOTIDE SEQUENCE [LARGE SCALE GENOMIC DNA]</scope>
    <source>
        <strain evidence="3">cv. Fuhuasheng</strain>
        <tissue evidence="2">Leaves</tissue>
    </source>
</reference>
<evidence type="ECO:0000313" key="3">
    <source>
        <dbReference type="Proteomes" id="UP000289738"/>
    </source>
</evidence>
<feature type="domain" description="Enolase C-terminal TIM barrel" evidence="1">
    <location>
        <begin position="11"/>
        <end position="43"/>
    </location>
</feature>
<comment type="caution">
    <text evidence="2">The sequence shown here is derived from an EMBL/GenBank/DDBJ whole genome shotgun (WGS) entry which is preliminary data.</text>
</comment>
<organism evidence="2 3">
    <name type="scientific">Arachis hypogaea</name>
    <name type="common">Peanut</name>
    <dbReference type="NCBI Taxonomy" id="3818"/>
    <lineage>
        <taxon>Eukaryota</taxon>
        <taxon>Viridiplantae</taxon>
        <taxon>Streptophyta</taxon>
        <taxon>Embryophyta</taxon>
        <taxon>Tracheophyta</taxon>
        <taxon>Spermatophyta</taxon>
        <taxon>Magnoliopsida</taxon>
        <taxon>eudicotyledons</taxon>
        <taxon>Gunneridae</taxon>
        <taxon>Pentapetalae</taxon>
        <taxon>rosids</taxon>
        <taxon>fabids</taxon>
        <taxon>Fabales</taxon>
        <taxon>Fabaceae</taxon>
        <taxon>Papilionoideae</taxon>
        <taxon>50 kb inversion clade</taxon>
        <taxon>dalbergioids sensu lato</taxon>
        <taxon>Dalbergieae</taxon>
        <taxon>Pterocarpus clade</taxon>
        <taxon>Arachis</taxon>
    </lineage>
</organism>
<keyword evidence="3" id="KW-1185">Reference proteome</keyword>
<name>A0A445AY21_ARAHY</name>
<dbReference type="Proteomes" id="UP000289738">
    <property type="component" value="Chromosome B01"/>
</dbReference>
<dbReference type="AlphaFoldDB" id="A0A445AY21"/>
<protein>
    <recommendedName>
        <fullName evidence="1">Enolase C-terminal TIM barrel domain-containing protein</fullName>
    </recommendedName>
</protein>
<dbReference type="EMBL" id="SDMP01000011">
    <property type="protein sequence ID" value="RYR31344.1"/>
    <property type="molecule type" value="Genomic_DNA"/>
</dbReference>
<evidence type="ECO:0000259" key="1">
    <source>
        <dbReference type="Pfam" id="PF00113"/>
    </source>
</evidence>
<accession>A0A445AY21</accession>
<gene>
    <name evidence="2" type="ORF">Ahy_B01g056148</name>
</gene>
<proteinExistence type="predicted"/>
<dbReference type="Pfam" id="PF00113">
    <property type="entry name" value="Enolase_C"/>
    <property type="match status" value="1"/>
</dbReference>